<feature type="transmembrane region" description="Helical" evidence="1">
    <location>
        <begin position="533"/>
        <end position="554"/>
    </location>
</feature>
<feature type="domain" description="DUF637" evidence="2">
    <location>
        <begin position="576"/>
        <end position="724"/>
    </location>
</feature>
<comment type="caution">
    <text evidence="3">The sequence shown here is derived from an EMBL/GenBank/DDBJ whole genome shotgun (WGS) entry which is preliminary data.</text>
</comment>
<evidence type="ECO:0000313" key="3">
    <source>
        <dbReference type="EMBL" id="MDR7091985.1"/>
    </source>
</evidence>
<keyword evidence="1" id="KW-0812">Transmembrane</keyword>
<keyword evidence="1" id="KW-0472">Membrane</keyword>
<reference evidence="3 4" key="1">
    <citation type="submission" date="2023-07" db="EMBL/GenBank/DDBJ databases">
        <title>Sorghum-associated microbial communities from plants grown in Nebraska, USA.</title>
        <authorList>
            <person name="Schachtman D."/>
        </authorList>
    </citation>
    <scope>NUCLEOTIDE SEQUENCE [LARGE SCALE GENOMIC DNA]</scope>
    <source>
        <strain evidence="3 4">BE190</strain>
    </source>
</reference>
<gene>
    <name evidence="3" type="ORF">J2X05_004023</name>
</gene>
<evidence type="ECO:0000313" key="4">
    <source>
        <dbReference type="Proteomes" id="UP001253595"/>
    </source>
</evidence>
<dbReference type="RefSeq" id="WP_310075846.1">
    <property type="nucleotide sequence ID" value="NZ_JAVDVX010000009.1"/>
</dbReference>
<dbReference type="Pfam" id="PF04830">
    <property type="entry name" value="DUF637"/>
    <property type="match status" value="1"/>
</dbReference>
<name>A0ABU1V3M3_9GAMM</name>
<organism evidence="3 4">
    <name type="scientific">Cellvibrio fibrivorans</name>
    <dbReference type="NCBI Taxonomy" id="126350"/>
    <lineage>
        <taxon>Bacteria</taxon>
        <taxon>Pseudomonadati</taxon>
        <taxon>Pseudomonadota</taxon>
        <taxon>Gammaproteobacteria</taxon>
        <taxon>Cellvibrionales</taxon>
        <taxon>Cellvibrionaceae</taxon>
        <taxon>Cellvibrio</taxon>
    </lineage>
</organism>
<dbReference type="NCBIfam" id="TIGR01731">
    <property type="entry name" value="fil_hemag_20aa"/>
    <property type="match status" value="1"/>
</dbReference>
<sequence length="1117" mass="118248">MEAYTGAFFIHKNVLDTRNIQSLHDKYPAGLKDATAGQLIGDTFVQTRLIRAQYRAQMGRFFFIGVLQPELMESESIKTLYDNAEVYARNNNYRFGEALNGASVSKDMIWPEKRRIGTADYLVPVVYLSQSTLEKRMTGHLVAFNSNAAFAGIILDFTTLVTGNNSIIEGMRGIINNGATISSPGNLTLKTSGTLANMGGTITADDNIAIYAGDVDNKTLLIPYKDKNGQGTRVGQVASIGAGGNLLIESLSDIEFLGAQGKAGETITLRADNNIVIGPVITEGQSNTQQGHWEINKSTTDLIMSRLAAEDTLSLIAGGVINITASELISTRGGIELLAGEGIHILDELEQTSIQKEDRKGKTKGTSSEFRTEAVRAILSAGKGVLLDSEHGDVVLRATQLTSTSGTEVYARNGKVHLLMTKELEEFHLQTTRKGTWTIKTRTEDIVHENNIQNAILGGLQVQAKYGINVEYTGKEGATLKEQIEEYRKMPEMKWMAELYDQAVVDGGQNVNWEVIEEVHKELKKTKRNLSPAAMAIIAIAVCVAMGPAGAGLIGSGGSISAAVVTAGGNAALGAALSAGAVALTTQAAQSLASGNNLRETISGFDSSDSLKSLAVAMVTAGAMQAAQVDMFQVPEGASVDALNLAKQAGQAVVNSAVSAGVSTVIYGGNSENFLSSFKQGLMTSAVNKIGEKMANKIGSAYKDGDINNVVRYVAHAGAGCVMGIGLAGASNSSNDESLSCFSGAGGAVVGELAADAYKAQKIEDLAKQYEGYASQLRAQGATNATIEAAFQSPEMQDLMNQQMADLKAVGVDLAKLSGAFAALAAGGDVSIAAQTGENAAKNNALFLIPLAIIALKAIDVALTAKELWDIYDTNKNNPEGLSKALAEWLAIEAGGAAVGKVIPGFKTAQEMIDWLRKNDVLSVSMVDGIEKSFKGFKGEQPDSAPNVLNDAPTPDNPLDLTAVGGKASFVKQMTVPNNAIRNDGILGEQVAEQIIGDATGLTFRTTLKNNSNNGVDLIAIDEKTNTIWIIEVKSSINGQFPSVQSQNLVTRSKDWILNASNGSINNQQLDPAEVEYAQKIQDMVKNGWNLKPMYSTVSIPKPNTTGPATVTIQPVI</sequence>
<proteinExistence type="predicted"/>
<protein>
    <submittedName>
        <fullName evidence="3">Adhesin HecA-like repeat protein</fullName>
    </submittedName>
</protein>
<keyword evidence="1" id="KW-1133">Transmembrane helix</keyword>
<dbReference type="EMBL" id="JAVDVX010000009">
    <property type="protein sequence ID" value="MDR7091985.1"/>
    <property type="molecule type" value="Genomic_DNA"/>
</dbReference>
<feature type="transmembrane region" description="Helical" evidence="1">
    <location>
        <begin position="560"/>
        <end position="584"/>
    </location>
</feature>
<evidence type="ECO:0000259" key="2">
    <source>
        <dbReference type="Pfam" id="PF04830"/>
    </source>
</evidence>
<evidence type="ECO:0000256" key="1">
    <source>
        <dbReference type="SAM" id="Phobius"/>
    </source>
</evidence>
<accession>A0ABU1V3M3</accession>
<dbReference type="InterPro" id="IPR010069">
    <property type="entry name" value="CdiA_FHA1_rpt"/>
</dbReference>
<dbReference type="Proteomes" id="UP001253595">
    <property type="component" value="Unassembled WGS sequence"/>
</dbReference>
<keyword evidence="4" id="KW-1185">Reference proteome</keyword>
<dbReference type="InterPro" id="IPR006915">
    <property type="entry name" value="DUF637_hemagglutn_put"/>
</dbReference>